<dbReference type="HOGENOM" id="CLU_2310199_0_0_1"/>
<reference evidence="2 4" key="2">
    <citation type="journal article" date="2014" name="BMC Genomics">
        <title>An improved genome release (version Mt4.0) for the model legume Medicago truncatula.</title>
        <authorList>
            <person name="Tang H."/>
            <person name="Krishnakumar V."/>
            <person name="Bidwell S."/>
            <person name="Rosen B."/>
            <person name="Chan A."/>
            <person name="Zhou S."/>
            <person name="Gentzbittel L."/>
            <person name="Childs K.L."/>
            <person name="Yandell M."/>
            <person name="Gundlach H."/>
            <person name="Mayer K.F."/>
            <person name="Schwartz D.C."/>
            <person name="Town C.D."/>
        </authorList>
    </citation>
    <scope>GENOME REANNOTATION</scope>
    <source>
        <strain evidence="2">A17</strain>
        <strain evidence="3 4">cv. Jemalong A17</strain>
    </source>
</reference>
<gene>
    <name evidence="2" type="ordered locus">MTR_2g041480</name>
</gene>
<dbReference type="Proteomes" id="UP000002051">
    <property type="component" value="Chromosome 2"/>
</dbReference>
<dbReference type="AntiFam" id="ANF00011">
    <property type="entry name" value="tRNA translation"/>
</dbReference>
<evidence type="ECO:0000313" key="4">
    <source>
        <dbReference type="Proteomes" id="UP000002051"/>
    </source>
</evidence>
<dbReference type="EnsemblPlants" id="KEH37567">
    <property type="protein sequence ID" value="KEH37567"/>
    <property type="gene ID" value="MTR_2g041480"/>
</dbReference>
<feature type="region of interest" description="Disordered" evidence="1">
    <location>
        <begin position="1"/>
        <end position="26"/>
    </location>
</feature>
<feature type="compositionally biased region" description="Polar residues" evidence="1">
    <location>
        <begin position="14"/>
        <end position="23"/>
    </location>
</feature>
<proteinExistence type="predicted"/>
<evidence type="ECO:0000313" key="3">
    <source>
        <dbReference type="EnsemblPlants" id="KEH37567"/>
    </source>
</evidence>
<sequence length="100" mass="11319">MKTNKSKNACGERGSNTRPSDLQSDALPTELSPLNEQYMLFIDGFPANLINFTFSSLKWYEACVSAAMNELHVLGWNLLKTILRYSQVYAPYALYGCSLW</sequence>
<reference evidence="3" key="3">
    <citation type="submission" date="2015-04" db="UniProtKB">
        <authorList>
            <consortium name="EnsemblPlants"/>
        </authorList>
    </citation>
    <scope>IDENTIFICATION</scope>
    <source>
        <strain evidence="3">cv. Jemalong A17</strain>
    </source>
</reference>
<dbReference type="AlphaFoldDB" id="A0A072V6V1"/>
<dbReference type="EMBL" id="CM001218">
    <property type="protein sequence ID" value="KEH37567.1"/>
    <property type="molecule type" value="Genomic_DNA"/>
</dbReference>
<protein>
    <submittedName>
        <fullName evidence="2 3">Uncharacterized protein</fullName>
    </submittedName>
</protein>
<accession>A0A072V6V1</accession>
<reference evidence="2 4" key="1">
    <citation type="journal article" date="2011" name="Nature">
        <title>The Medicago genome provides insight into the evolution of rhizobial symbioses.</title>
        <authorList>
            <person name="Young N.D."/>
            <person name="Debelle F."/>
            <person name="Oldroyd G.E."/>
            <person name="Geurts R."/>
            <person name="Cannon S.B."/>
            <person name="Udvardi M.K."/>
            <person name="Benedito V.A."/>
            <person name="Mayer K.F."/>
            <person name="Gouzy J."/>
            <person name="Schoof H."/>
            <person name="Van de Peer Y."/>
            <person name="Proost S."/>
            <person name="Cook D.R."/>
            <person name="Meyers B.C."/>
            <person name="Spannagl M."/>
            <person name="Cheung F."/>
            <person name="De Mita S."/>
            <person name="Krishnakumar V."/>
            <person name="Gundlach H."/>
            <person name="Zhou S."/>
            <person name="Mudge J."/>
            <person name="Bharti A.K."/>
            <person name="Murray J.D."/>
            <person name="Naoumkina M.A."/>
            <person name="Rosen B."/>
            <person name="Silverstein K.A."/>
            <person name="Tang H."/>
            <person name="Rombauts S."/>
            <person name="Zhao P.X."/>
            <person name="Zhou P."/>
            <person name="Barbe V."/>
            <person name="Bardou P."/>
            <person name="Bechner M."/>
            <person name="Bellec A."/>
            <person name="Berger A."/>
            <person name="Berges H."/>
            <person name="Bidwell S."/>
            <person name="Bisseling T."/>
            <person name="Choisne N."/>
            <person name="Couloux A."/>
            <person name="Denny R."/>
            <person name="Deshpande S."/>
            <person name="Dai X."/>
            <person name="Doyle J.J."/>
            <person name="Dudez A.M."/>
            <person name="Farmer A.D."/>
            <person name="Fouteau S."/>
            <person name="Franken C."/>
            <person name="Gibelin C."/>
            <person name="Gish J."/>
            <person name="Goldstein S."/>
            <person name="Gonzalez A.J."/>
            <person name="Green P.J."/>
            <person name="Hallab A."/>
            <person name="Hartog M."/>
            <person name="Hua A."/>
            <person name="Humphray S.J."/>
            <person name="Jeong D.H."/>
            <person name="Jing Y."/>
            <person name="Jocker A."/>
            <person name="Kenton S.M."/>
            <person name="Kim D.J."/>
            <person name="Klee K."/>
            <person name="Lai H."/>
            <person name="Lang C."/>
            <person name="Lin S."/>
            <person name="Macmil S.L."/>
            <person name="Magdelenat G."/>
            <person name="Matthews L."/>
            <person name="McCorrison J."/>
            <person name="Monaghan E.L."/>
            <person name="Mun J.H."/>
            <person name="Najar F.Z."/>
            <person name="Nicholson C."/>
            <person name="Noirot C."/>
            <person name="O'Bleness M."/>
            <person name="Paule C.R."/>
            <person name="Poulain J."/>
            <person name="Prion F."/>
            <person name="Qin B."/>
            <person name="Qu C."/>
            <person name="Retzel E.F."/>
            <person name="Riddle C."/>
            <person name="Sallet E."/>
            <person name="Samain S."/>
            <person name="Samson N."/>
            <person name="Sanders I."/>
            <person name="Saurat O."/>
            <person name="Scarpelli C."/>
            <person name="Schiex T."/>
            <person name="Segurens B."/>
            <person name="Severin A.J."/>
            <person name="Sherrier D.J."/>
            <person name="Shi R."/>
            <person name="Sims S."/>
            <person name="Singer S.R."/>
            <person name="Sinharoy S."/>
            <person name="Sterck L."/>
            <person name="Viollet A."/>
            <person name="Wang B.B."/>
            <person name="Wang K."/>
            <person name="Wang M."/>
            <person name="Wang X."/>
            <person name="Warfsmann J."/>
            <person name="Weissenbach J."/>
            <person name="White D.D."/>
            <person name="White J.D."/>
            <person name="Wiley G.B."/>
            <person name="Wincker P."/>
            <person name="Xing Y."/>
            <person name="Yang L."/>
            <person name="Yao Z."/>
            <person name="Ying F."/>
            <person name="Zhai J."/>
            <person name="Zhou L."/>
            <person name="Zuber A."/>
            <person name="Denarie J."/>
            <person name="Dixon R.A."/>
            <person name="May G.D."/>
            <person name="Schwartz D.C."/>
            <person name="Rogers J."/>
            <person name="Quetier F."/>
            <person name="Town C.D."/>
            <person name="Roe B.A."/>
        </authorList>
    </citation>
    <scope>NUCLEOTIDE SEQUENCE [LARGE SCALE GENOMIC DNA]</scope>
    <source>
        <strain evidence="2">A17</strain>
        <strain evidence="3 4">cv. Jemalong A17</strain>
    </source>
</reference>
<keyword evidence="4" id="KW-1185">Reference proteome</keyword>
<name>A0A072V6V1_MEDTR</name>
<organism evidence="2 4">
    <name type="scientific">Medicago truncatula</name>
    <name type="common">Barrel medic</name>
    <name type="synonym">Medicago tribuloides</name>
    <dbReference type="NCBI Taxonomy" id="3880"/>
    <lineage>
        <taxon>Eukaryota</taxon>
        <taxon>Viridiplantae</taxon>
        <taxon>Streptophyta</taxon>
        <taxon>Embryophyta</taxon>
        <taxon>Tracheophyta</taxon>
        <taxon>Spermatophyta</taxon>
        <taxon>Magnoliopsida</taxon>
        <taxon>eudicotyledons</taxon>
        <taxon>Gunneridae</taxon>
        <taxon>Pentapetalae</taxon>
        <taxon>rosids</taxon>
        <taxon>fabids</taxon>
        <taxon>Fabales</taxon>
        <taxon>Fabaceae</taxon>
        <taxon>Papilionoideae</taxon>
        <taxon>50 kb inversion clade</taxon>
        <taxon>NPAAA clade</taxon>
        <taxon>Hologalegina</taxon>
        <taxon>IRL clade</taxon>
        <taxon>Trifolieae</taxon>
        <taxon>Medicago</taxon>
    </lineage>
</organism>
<evidence type="ECO:0000256" key="1">
    <source>
        <dbReference type="SAM" id="MobiDB-lite"/>
    </source>
</evidence>
<evidence type="ECO:0000313" key="2">
    <source>
        <dbReference type="EMBL" id="KEH37567.1"/>
    </source>
</evidence>